<feature type="transmembrane region" description="Helical" evidence="6">
    <location>
        <begin position="320"/>
        <end position="346"/>
    </location>
</feature>
<evidence type="ECO:0000256" key="3">
    <source>
        <dbReference type="ARBA" id="ARBA00022692"/>
    </source>
</evidence>
<dbReference type="Pfam" id="PF01384">
    <property type="entry name" value="PHO4"/>
    <property type="match status" value="1"/>
</dbReference>
<keyword evidence="3 6" id="KW-0812">Transmembrane</keyword>
<keyword evidence="5 6" id="KW-0472">Membrane</keyword>
<dbReference type="GO" id="GO:0035435">
    <property type="term" value="P:phosphate ion transmembrane transport"/>
    <property type="evidence" value="ECO:0007669"/>
    <property type="project" value="TreeGrafter"/>
</dbReference>
<dbReference type="PANTHER" id="PTHR11101">
    <property type="entry name" value="PHOSPHATE TRANSPORTER"/>
    <property type="match status" value="1"/>
</dbReference>
<feature type="transmembrane region" description="Helical" evidence="6">
    <location>
        <begin position="232"/>
        <end position="254"/>
    </location>
</feature>
<evidence type="ECO:0000256" key="2">
    <source>
        <dbReference type="ARBA" id="ARBA00022448"/>
    </source>
</evidence>
<feature type="transmembrane region" description="Helical" evidence="6">
    <location>
        <begin position="116"/>
        <end position="136"/>
    </location>
</feature>
<protein>
    <submittedName>
        <fullName evidence="7">Phosphate transporter</fullName>
    </submittedName>
</protein>
<evidence type="ECO:0000256" key="1">
    <source>
        <dbReference type="ARBA" id="ARBA00004141"/>
    </source>
</evidence>
<dbReference type="OrthoDB" id="9779554at2"/>
<comment type="subcellular location">
    <subcellularLocation>
        <location evidence="1">Membrane</location>
        <topology evidence="1">Multi-pass membrane protein</topology>
    </subcellularLocation>
</comment>
<dbReference type="STRING" id="290397.Adeh_4228"/>
<keyword evidence="2" id="KW-0813">Transport</keyword>
<dbReference type="eggNOG" id="COG0306">
    <property type="taxonomic scope" value="Bacteria"/>
</dbReference>
<evidence type="ECO:0000256" key="5">
    <source>
        <dbReference type="ARBA" id="ARBA00023136"/>
    </source>
</evidence>
<dbReference type="Proteomes" id="UP000001935">
    <property type="component" value="Chromosome"/>
</dbReference>
<evidence type="ECO:0000313" key="8">
    <source>
        <dbReference type="Proteomes" id="UP000001935"/>
    </source>
</evidence>
<evidence type="ECO:0000256" key="4">
    <source>
        <dbReference type="ARBA" id="ARBA00022989"/>
    </source>
</evidence>
<name>Q2IHD2_ANADE</name>
<organism evidence="7 8">
    <name type="scientific">Anaeromyxobacter dehalogenans (strain 2CP-C)</name>
    <dbReference type="NCBI Taxonomy" id="290397"/>
    <lineage>
        <taxon>Bacteria</taxon>
        <taxon>Pseudomonadati</taxon>
        <taxon>Myxococcota</taxon>
        <taxon>Myxococcia</taxon>
        <taxon>Myxococcales</taxon>
        <taxon>Cystobacterineae</taxon>
        <taxon>Anaeromyxobacteraceae</taxon>
        <taxon>Anaeromyxobacter</taxon>
    </lineage>
</organism>
<accession>Q2IHD2</accession>
<gene>
    <name evidence="7" type="ordered locus">Adeh_4228</name>
</gene>
<dbReference type="GO" id="GO:0016020">
    <property type="term" value="C:membrane"/>
    <property type="evidence" value="ECO:0007669"/>
    <property type="project" value="UniProtKB-SubCell"/>
</dbReference>
<dbReference type="EMBL" id="CP000251">
    <property type="protein sequence ID" value="ABC83992.1"/>
    <property type="molecule type" value="Genomic_DNA"/>
</dbReference>
<sequence>MLILVILLVLVALAFDFINGFHDAANSIATVVSTRVLSPLVAVGWAAFFNFISAMPVLWGAELKVAATMGKGIVHFEQLKAGGISLVLMVVFAALMGAIVWNLLTWWWGLPSSSSHALAGGMIGASLPPLGFAGLIPSGILKIAAFIVLSPLIGMVLGSAMMVATAWVVRKNTPARVDRWFRRLQLVSAAIFSYSHGTNDAQKVMGIISVILYGTIWADRAAMTPGHFPVPFWVVLSCHAAIGLGTMFGGWRIVRTMGHNLTKLQPIGGFCAETGGGVTILALAHFGIPVSTTHTITGAIVGVGSTKGTRAVRWGVAGRIIWAWIFTIPAAAIVAGVIFLVTRAIVSVIGVG</sequence>
<evidence type="ECO:0000256" key="6">
    <source>
        <dbReference type="SAM" id="Phobius"/>
    </source>
</evidence>
<dbReference type="GO" id="GO:0005315">
    <property type="term" value="F:phosphate transmembrane transporter activity"/>
    <property type="evidence" value="ECO:0007669"/>
    <property type="project" value="InterPro"/>
</dbReference>
<dbReference type="KEGG" id="ade:Adeh_4228"/>
<feature type="transmembrane region" description="Helical" evidence="6">
    <location>
        <begin position="143"/>
        <end position="169"/>
    </location>
</feature>
<feature type="transmembrane region" description="Helical" evidence="6">
    <location>
        <begin position="38"/>
        <end position="61"/>
    </location>
</feature>
<evidence type="ECO:0000313" key="7">
    <source>
        <dbReference type="EMBL" id="ABC83992.1"/>
    </source>
</evidence>
<dbReference type="PANTHER" id="PTHR11101:SF80">
    <property type="entry name" value="PHOSPHATE TRANSPORTER"/>
    <property type="match status" value="1"/>
</dbReference>
<keyword evidence="4 6" id="KW-1133">Transmembrane helix</keyword>
<reference evidence="7" key="1">
    <citation type="submission" date="2006-01" db="EMBL/GenBank/DDBJ databases">
        <title>Complete sequence of Anaeromyxobacter dehalogenans 2CP-C.</title>
        <authorList>
            <consortium name="US DOE Joint Genome Institute"/>
            <person name="Copeland A."/>
            <person name="Lucas S."/>
            <person name="Lapidus A."/>
            <person name="Barry K."/>
            <person name="Detter J.C."/>
            <person name="Glavina T."/>
            <person name="Hammon N."/>
            <person name="Israni S."/>
            <person name="Pitluck S."/>
            <person name="Brettin T."/>
            <person name="Bruce D."/>
            <person name="Han C."/>
            <person name="Tapia R."/>
            <person name="Gilna P."/>
            <person name="Kiss H."/>
            <person name="Schmutz J."/>
            <person name="Larimer F."/>
            <person name="Land M."/>
            <person name="Kyrpides N."/>
            <person name="Anderson I."/>
            <person name="Sanford R.A."/>
            <person name="Ritalahti K.M."/>
            <person name="Thomas H.S."/>
            <person name="Kirby J.R."/>
            <person name="Zhulin I.B."/>
            <person name="Loeffler F.E."/>
            <person name="Richardson P."/>
        </authorList>
    </citation>
    <scope>NUCLEOTIDE SEQUENCE</scope>
    <source>
        <strain evidence="7">2CP-C</strain>
    </source>
</reference>
<dbReference type="AlphaFoldDB" id="Q2IHD2"/>
<dbReference type="RefSeq" id="WP_011423274.1">
    <property type="nucleotide sequence ID" value="NC_007760.1"/>
</dbReference>
<proteinExistence type="predicted"/>
<dbReference type="HOGENOM" id="CLU_015355_1_1_7"/>
<feature type="transmembrane region" description="Helical" evidence="6">
    <location>
        <begin position="82"/>
        <end position="104"/>
    </location>
</feature>
<dbReference type="InterPro" id="IPR001204">
    <property type="entry name" value="Phos_transporter"/>
</dbReference>